<evidence type="ECO:0000256" key="5">
    <source>
        <dbReference type="ARBA" id="ARBA00022692"/>
    </source>
</evidence>
<evidence type="ECO:0000256" key="3">
    <source>
        <dbReference type="ARBA" id="ARBA00022676"/>
    </source>
</evidence>
<evidence type="ECO:0000256" key="10">
    <source>
        <dbReference type="RuleBase" id="RU363063"/>
    </source>
</evidence>
<dbReference type="InterPro" id="IPR002659">
    <property type="entry name" value="Glyco_trans_31"/>
</dbReference>
<evidence type="ECO:0000256" key="2">
    <source>
        <dbReference type="ARBA" id="ARBA00008661"/>
    </source>
</evidence>
<keyword evidence="7" id="KW-1133">Transmembrane helix</keyword>
<dbReference type="AlphaFoldDB" id="V4BFL9"/>
<evidence type="ECO:0000256" key="6">
    <source>
        <dbReference type="ARBA" id="ARBA00022968"/>
    </source>
</evidence>
<sequence>IRSTFALRSRYLPEEVRVVFFTGISSNKNGMKRLIEEQKRHGDIVQGNFVDSYHNLTHKAVMALRWIYEYCSSARYVIKSDDDVVFDTKMFFDKLAPTIVSEKKTLRCTVCPRSMIYRVGKWVVVKDQFKGFDYWPWPYGAGFVVLISSDLLTTLYRAAIISPFFWVDDVY</sequence>
<keyword evidence="4" id="KW-0808">Transferase</keyword>
<protein>
    <recommendedName>
        <fullName evidence="10">Hexosyltransferase</fullName>
        <ecNumber evidence="10">2.4.1.-</ecNumber>
    </recommendedName>
</protein>
<dbReference type="STRING" id="225164.V4BFL9"/>
<dbReference type="PANTHER" id="PTHR11214">
    <property type="entry name" value="BETA-1,3-N-ACETYLGLUCOSAMINYLTRANSFERASE"/>
    <property type="match status" value="1"/>
</dbReference>
<feature type="non-terminal residue" evidence="11">
    <location>
        <position position="171"/>
    </location>
</feature>
<feature type="non-terminal residue" evidence="11">
    <location>
        <position position="1"/>
    </location>
</feature>
<dbReference type="GO" id="GO:0016758">
    <property type="term" value="F:hexosyltransferase activity"/>
    <property type="evidence" value="ECO:0007669"/>
    <property type="project" value="InterPro"/>
</dbReference>
<dbReference type="CTD" id="20251810"/>
<keyword evidence="12" id="KW-1185">Reference proteome</keyword>
<dbReference type="Pfam" id="PF01762">
    <property type="entry name" value="Galactosyl_T"/>
    <property type="match status" value="1"/>
</dbReference>
<dbReference type="PANTHER" id="PTHR11214:SF376">
    <property type="entry name" value="HEXOSYLTRANSFERASE"/>
    <property type="match status" value="1"/>
</dbReference>
<dbReference type="EC" id="2.4.1.-" evidence="10"/>
<dbReference type="OrthoDB" id="6381420at2759"/>
<gene>
    <name evidence="11" type="ORF">LOTGIDRAFT_67146</name>
</gene>
<comment type="subcellular location">
    <subcellularLocation>
        <location evidence="1 10">Golgi apparatus membrane</location>
        <topology evidence="1 10">Single-pass type II membrane protein</topology>
    </subcellularLocation>
</comment>
<keyword evidence="8 10" id="KW-0333">Golgi apparatus</keyword>
<evidence type="ECO:0000256" key="7">
    <source>
        <dbReference type="ARBA" id="ARBA00022989"/>
    </source>
</evidence>
<proteinExistence type="inferred from homology"/>
<dbReference type="GO" id="GO:0000139">
    <property type="term" value="C:Golgi membrane"/>
    <property type="evidence" value="ECO:0007669"/>
    <property type="project" value="UniProtKB-SubCell"/>
</dbReference>
<evidence type="ECO:0000256" key="8">
    <source>
        <dbReference type="ARBA" id="ARBA00023034"/>
    </source>
</evidence>
<keyword evidence="3 10" id="KW-0328">Glycosyltransferase</keyword>
<evidence type="ECO:0000256" key="4">
    <source>
        <dbReference type="ARBA" id="ARBA00022679"/>
    </source>
</evidence>
<evidence type="ECO:0000313" key="11">
    <source>
        <dbReference type="EMBL" id="ESO87749.1"/>
    </source>
</evidence>
<evidence type="ECO:0000313" key="12">
    <source>
        <dbReference type="Proteomes" id="UP000030746"/>
    </source>
</evidence>
<dbReference type="HOGENOM" id="CLU_036849_6_1_1"/>
<dbReference type="KEGG" id="lgi:LOTGIDRAFT_67146"/>
<dbReference type="OMA" id="ATIHCAI"/>
<organism evidence="11 12">
    <name type="scientific">Lottia gigantea</name>
    <name type="common">Giant owl limpet</name>
    <dbReference type="NCBI Taxonomy" id="225164"/>
    <lineage>
        <taxon>Eukaryota</taxon>
        <taxon>Metazoa</taxon>
        <taxon>Spiralia</taxon>
        <taxon>Lophotrochozoa</taxon>
        <taxon>Mollusca</taxon>
        <taxon>Gastropoda</taxon>
        <taxon>Patellogastropoda</taxon>
        <taxon>Lottioidea</taxon>
        <taxon>Lottiidae</taxon>
        <taxon>Lottia</taxon>
    </lineage>
</organism>
<evidence type="ECO:0000256" key="9">
    <source>
        <dbReference type="ARBA" id="ARBA00023136"/>
    </source>
</evidence>
<accession>V4BFL9</accession>
<dbReference type="Gene3D" id="3.90.550.50">
    <property type="match status" value="1"/>
</dbReference>
<comment type="similarity">
    <text evidence="2 10">Belongs to the glycosyltransferase 31 family.</text>
</comment>
<name>V4BFL9_LOTGI</name>
<keyword evidence="9" id="KW-0472">Membrane</keyword>
<dbReference type="EMBL" id="KB202849">
    <property type="protein sequence ID" value="ESO87749.1"/>
    <property type="molecule type" value="Genomic_DNA"/>
</dbReference>
<dbReference type="Proteomes" id="UP000030746">
    <property type="component" value="Unassembled WGS sequence"/>
</dbReference>
<keyword evidence="5" id="KW-0812">Transmembrane</keyword>
<keyword evidence="6" id="KW-0735">Signal-anchor</keyword>
<dbReference type="RefSeq" id="XP_009061535.1">
    <property type="nucleotide sequence ID" value="XM_009063287.1"/>
</dbReference>
<evidence type="ECO:0000256" key="1">
    <source>
        <dbReference type="ARBA" id="ARBA00004323"/>
    </source>
</evidence>
<dbReference type="GeneID" id="20251810"/>
<dbReference type="GO" id="GO:0006493">
    <property type="term" value="P:protein O-linked glycosylation"/>
    <property type="evidence" value="ECO:0007669"/>
    <property type="project" value="TreeGrafter"/>
</dbReference>
<reference evidence="11 12" key="1">
    <citation type="journal article" date="2013" name="Nature">
        <title>Insights into bilaterian evolution from three spiralian genomes.</title>
        <authorList>
            <person name="Simakov O."/>
            <person name="Marletaz F."/>
            <person name="Cho S.J."/>
            <person name="Edsinger-Gonzales E."/>
            <person name="Havlak P."/>
            <person name="Hellsten U."/>
            <person name="Kuo D.H."/>
            <person name="Larsson T."/>
            <person name="Lv J."/>
            <person name="Arendt D."/>
            <person name="Savage R."/>
            <person name="Osoegawa K."/>
            <person name="de Jong P."/>
            <person name="Grimwood J."/>
            <person name="Chapman J.A."/>
            <person name="Shapiro H."/>
            <person name="Aerts A."/>
            <person name="Otillar R.P."/>
            <person name="Terry A.Y."/>
            <person name="Boore J.L."/>
            <person name="Grigoriev I.V."/>
            <person name="Lindberg D.R."/>
            <person name="Seaver E.C."/>
            <person name="Weisblat D.A."/>
            <person name="Putnam N.H."/>
            <person name="Rokhsar D.S."/>
        </authorList>
    </citation>
    <scope>NUCLEOTIDE SEQUENCE [LARGE SCALE GENOMIC DNA]</scope>
</reference>